<feature type="compositionally biased region" description="Low complexity" evidence="1">
    <location>
        <begin position="7"/>
        <end position="22"/>
    </location>
</feature>
<name>A0A1V0S8X5_9VIRU</name>
<reference evidence="2" key="1">
    <citation type="journal article" date="2017" name="Science">
        <title>Giant viruses with an expanded complement of translation system components.</title>
        <authorList>
            <person name="Schulz F."/>
            <person name="Yutin N."/>
            <person name="Ivanova N.N."/>
            <person name="Ortega D.R."/>
            <person name="Lee T.K."/>
            <person name="Vierheilig J."/>
            <person name="Daims H."/>
            <person name="Horn M."/>
            <person name="Wagner M."/>
            <person name="Jensen G.J."/>
            <person name="Kyrpides N.C."/>
            <person name="Koonin E.V."/>
            <person name="Woyke T."/>
        </authorList>
    </citation>
    <scope>NUCLEOTIDE SEQUENCE</scope>
    <source>
        <strain evidence="2">CTV1</strain>
    </source>
</reference>
<gene>
    <name evidence="2" type="ORF">Catovirus_1_209</name>
</gene>
<feature type="region of interest" description="Disordered" evidence="1">
    <location>
        <begin position="1"/>
        <end position="25"/>
    </location>
</feature>
<organism evidence="2">
    <name type="scientific">Catovirus CTV1</name>
    <dbReference type="NCBI Taxonomy" id="1977631"/>
    <lineage>
        <taxon>Viruses</taxon>
        <taxon>Varidnaviria</taxon>
        <taxon>Bamfordvirae</taxon>
        <taxon>Nucleocytoviricota</taxon>
        <taxon>Megaviricetes</taxon>
        <taxon>Imitervirales</taxon>
        <taxon>Mimiviridae</taxon>
        <taxon>Klosneuvirinae</taxon>
        <taxon>Catovirus</taxon>
    </lineage>
</organism>
<proteinExistence type="predicted"/>
<protein>
    <submittedName>
        <fullName evidence="2">Uncharacterized protein</fullName>
    </submittedName>
</protein>
<evidence type="ECO:0000313" key="2">
    <source>
        <dbReference type="EMBL" id="ARF08159.1"/>
    </source>
</evidence>
<accession>A0A1V0S8X5</accession>
<evidence type="ECO:0000256" key="1">
    <source>
        <dbReference type="SAM" id="MobiDB-lite"/>
    </source>
</evidence>
<sequence length="161" mass="19299">MGNGQYNQNSMSNNENNNQTHSTSKEENCANFIMPEKKLNEEDNCASINKNNDQEDHCEKMSSMYDAEFSSELDKMDKEDKDNFYDGDNIIDQLKEKLNDNKSFTFVFKHKYMNEICNYINKERPPYSITYQTTWWFNYKDHHRTSIRFDKSNIFSESIWK</sequence>
<dbReference type="EMBL" id="KY684083">
    <property type="protein sequence ID" value="ARF08159.1"/>
    <property type="molecule type" value="Genomic_DNA"/>
</dbReference>